<dbReference type="RefSeq" id="WP_171270042.1">
    <property type="nucleotide sequence ID" value="NZ_CP038446.1"/>
</dbReference>
<accession>A0ABX6NXW8</accession>
<evidence type="ECO:0000313" key="1">
    <source>
        <dbReference type="EMBL" id="QJT41234.1"/>
    </source>
</evidence>
<keyword evidence="2" id="KW-1185">Reference proteome</keyword>
<keyword evidence="1" id="KW-0614">Plasmid</keyword>
<dbReference type="EMBL" id="CP038449">
    <property type="protein sequence ID" value="QJT41234.1"/>
    <property type="molecule type" value="Genomic_DNA"/>
</dbReference>
<geneLocation type="plasmid" evidence="2">
    <name>paeme5</name>
</geneLocation>
<evidence type="ECO:0000313" key="2">
    <source>
        <dbReference type="Proteomes" id="UP000502657"/>
    </source>
</evidence>
<name>A0ABX6NXW8_AERME</name>
<gene>
    <name evidence="1" type="ORF">E4188_22300</name>
</gene>
<sequence length="176" mass="20256">MSANQKNEIRTMAISNKFYRKERLCEPDYDTAVELSVAEGTDEFHEFQFLLGTFQVSLVVELSKWTTSYYYLLPEAGYKQVRNKEKPNASSSTQHFYATVLALNSGLEFDVACFDAFQVVIDEVLSAWDQTNKTQGIEFCVNPNRFARLFDAIFETYLIRIKSVDLDDPEFGIDHV</sequence>
<proteinExistence type="predicted"/>
<dbReference type="Proteomes" id="UP000502657">
    <property type="component" value="Plasmid pAeme5"/>
</dbReference>
<organism evidence="1 2">
    <name type="scientific">Aeromonas media</name>
    <dbReference type="NCBI Taxonomy" id="651"/>
    <lineage>
        <taxon>Bacteria</taxon>
        <taxon>Pseudomonadati</taxon>
        <taxon>Pseudomonadota</taxon>
        <taxon>Gammaproteobacteria</taxon>
        <taxon>Aeromonadales</taxon>
        <taxon>Aeromonadaceae</taxon>
        <taxon>Aeromonas</taxon>
    </lineage>
</organism>
<reference evidence="1 2" key="1">
    <citation type="submission" date="2019-03" db="EMBL/GenBank/DDBJ databases">
        <title>Novel transposon Tn6433 accelerates the dissemination of tet(E) in Aeromonas from aerobic biofilm under oxytetracycline stress.</title>
        <authorList>
            <person name="Shi Y."/>
            <person name="Tian Z."/>
            <person name="Zhang Y."/>
            <person name="Zhang H."/>
            <person name="Yang M."/>
        </authorList>
    </citation>
    <scope>NUCLEOTIDE SEQUENCE [LARGE SCALE GENOMIC DNA]</scope>
    <source>
        <strain evidence="1 2">R50-22</strain>
        <plasmid evidence="2">paeme5</plasmid>
    </source>
</reference>
<protein>
    <submittedName>
        <fullName evidence="1">Uncharacterized protein</fullName>
    </submittedName>
</protein>